<keyword evidence="3 6" id="KW-0812">Transmembrane</keyword>
<keyword evidence="5 6" id="KW-0472">Membrane</keyword>
<reference evidence="8 9" key="1">
    <citation type="submission" date="2022-08" db="EMBL/GenBank/DDBJ databases">
        <title>Myroides zhujiangensis sp. nov., a novel bacterium isolated from sediment in the Pearl River Estuary.</title>
        <authorList>
            <person name="Cui L."/>
        </authorList>
    </citation>
    <scope>NUCLEOTIDE SEQUENCE [LARGE SCALE GENOMIC DNA]</scope>
    <source>
        <strain evidence="8 9">SCSIO 72103</strain>
    </source>
</reference>
<accession>A0ABY5NUQ0</accession>
<evidence type="ECO:0000256" key="1">
    <source>
        <dbReference type="ARBA" id="ARBA00004651"/>
    </source>
</evidence>
<dbReference type="InterPro" id="IPR051791">
    <property type="entry name" value="Pra-immunoreactive"/>
</dbReference>
<dbReference type="Pfam" id="PF06271">
    <property type="entry name" value="RDD"/>
    <property type="match status" value="1"/>
</dbReference>
<comment type="subcellular location">
    <subcellularLocation>
        <location evidence="1">Cell membrane</location>
        <topology evidence="1">Multi-pass membrane protein</topology>
    </subcellularLocation>
</comment>
<feature type="domain" description="RDD" evidence="7">
    <location>
        <begin position="13"/>
        <end position="122"/>
    </location>
</feature>
<name>A0ABY5NUQ0_9FLAO</name>
<evidence type="ECO:0000313" key="8">
    <source>
        <dbReference type="EMBL" id="UUV22174.1"/>
    </source>
</evidence>
<evidence type="ECO:0000256" key="3">
    <source>
        <dbReference type="ARBA" id="ARBA00022692"/>
    </source>
</evidence>
<keyword evidence="9" id="KW-1185">Reference proteome</keyword>
<evidence type="ECO:0000256" key="2">
    <source>
        <dbReference type="ARBA" id="ARBA00022475"/>
    </source>
</evidence>
<dbReference type="RefSeq" id="WP_257500091.1">
    <property type="nucleotide sequence ID" value="NZ_CP102382.1"/>
</dbReference>
<evidence type="ECO:0000313" key="9">
    <source>
        <dbReference type="Proteomes" id="UP001317001"/>
    </source>
</evidence>
<keyword evidence="4 6" id="KW-1133">Transmembrane helix</keyword>
<proteinExistence type="predicted"/>
<gene>
    <name evidence="8" type="ORF">NPX36_03820</name>
</gene>
<organism evidence="8 9">
    <name type="scientific">Paenimyroides aestuarii</name>
    <dbReference type="NCBI Taxonomy" id="2968490"/>
    <lineage>
        <taxon>Bacteria</taxon>
        <taxon>Pseudomonadati</taxon>
        <taxon>Bacteroidota</taxon>
        <taxon>Flavobacteriia</taxon>
        <taxon>Flavobacteriales</taxon>
        <taxon>Flavobacteriaceae</taxon>
        <taxon>Paenimyroides</taxon>
    </lineage>
</organism>
<evidence type="ECO:0000259" key="7">
    <source>
        <dbReference type="Pfam" id="PF06271"/>
    </source>
</evidence>
<feature type="transmembrane region" description="Helical" evidence="6">
    <location>
        <begin position="57"/>
        <end position="77"/>
    </location>
</feature>
<evidence type="ECO:0000256" key="6">
    <source>
        <dbReference type="SAM" id="Phobius"/>
    </source>
</evidence>
<dbReference type="EMBL" id="CP102382">
    <property type="protein sequence ID" value="UUV22174.1"/>
    <property type="molecule type" value="Genomic_DNA"/>
</dbReference>
<dbReference type="PANTHER" id="PTHR36115">
    <property type="entry name" value="PROLINE-RICH ANTIGEN HOMOLOG-RELATED"/>
    <property type="match status" value="1"/>
</dbReference>
<feature type="transmembrane region" description="Helical" evidence="6">
    <location>
        <begin position="21"/>
        <end position="45"/>
    </location>
</feature>
<evidence type="ECO:0000256" key="4">
    <source>
        <dbReference type="ARBA" id="ARBA00022989"/>
    </source>
</evidence>
<keyword evidence="2" id="KW-1003">Cell membrane</keyword>
<dbReference type="InterPro" id="IPR010432">
    <property type="entry name" value="RDD"/>
</dbReference>
<dbReference type="Proteomes" id="UP001317001">
    <property type="component" value="Chromosome"/>
</dbReference>
<protein>
    <submittedName>
        <fullName evidence="8">RDD family protein</fullName>
    </submittedName>
</protein>
<sequence length="160" mass="17860">MNTTDIVQKSKASKGLRFANYLIDFIAVIIVSFIVGALIGILSVLFNFDISFLDNELISRLFGIIIFLFYYVCVETLTKGRSIGKYITGTKVVTVDGEQPANSVFIKRSFCRLIPFEAFSFLGENGWHDSIPKSAVVVKKDFEQDLYLHQSVNAIGTSVD</sequence>
<dbReference type="PANTHER" id="PTHR36115:SF4">
    <property type="entry name" value="MEMBRANE PROTEIN"/>
    <property type="match status" value="1"/>
</dbReference>
<evidence type="ECO:0000256" key="5">
    <source>
        <dbReference type="ARBA" id="ARBA00023136"/>
    </source>
</evidence>